<evidence type="ECO:0000313" key="1">
    <source>
        <dbReference type="EMBL" id="KAF3513030.1"/>
    </source>
</evidence>
<dbReference type="Proteomes" id="UP000712600">
    <property type="component" value="Unassembled WGS sequence"/>
</dbReference>
<sequence>MFFLMFLRVVGKKLPGQTEQPLHSKFREPPTMIGASNFRANYELKGLALASTFACSRGVPKTSLTVELFSSLSESDGARD</sequence>
<evidence type="ECO:0000313" key="2">
    <source>
        <dbReference type="Proteomes" id="UP000712600"/>
    </source>
</evidence>
<proteinExistence type="predicted"/>
<reference evidence="1" key="1">
    <citation type="submission" date="2019-12" db="EMBL/GenBank/DDBJ databases">
        <title>Genome sequencing and annotation of Brassica cretica.</title>
        <authorList>
            <person name="Studholme D.J."/>
            <person name="Sarris P."/>
        </authorList>
    </citation>
    <scope>NUCLEOTIDE SEQUENCE</scope>
    <source>
        <strain evidence="1">PFS-109/04</strain>
        <tissue evidence="1">Leaf</tissue>
    </source>
</reference>
<dbReference type="AlphaFoldDB" id="A0A8S9PCZ3"/>
<gene>
    <name evidence="1" type="ORF">F2Q69_00004656</name>
</gene>
<organism evidence="1 2">
    <name type="scientific">Brassica cretica</name>
    <name type="common">Mustard</name>
    <dbReference type="NCBI Taxonomy" id="69181"/>
    <lineage>
        <taxon>Eukaryota</taxon>
        <taxon>Viridiplantae</taxon>
        <taxon>Streptophyta</taxon>
        <taxon>Embryophyta</taxon>
        <taxon>Tracheophyta</taxon>
        <taxon>Spermatophyta</taxon>
        <taxon>Magnoliopsida</taxon>
        <taxon>eudicotyledons</taxon>
        <taxon>Gunneridae</taxon>
        <taxon>Pentapetalae</taxon>
        <taxon>rosids</taxon>
        <taxon>malvids</taxon>
        <taxon>Brassicales</taxon>
        <taxon>Brassicaceae</taxon>
        <taxon>Brassiceae</taxon>
        <taxon>Brassica</taxon>
    </lineage>
</organism>
<comment type="caution">
    <text evidence="1">The sequence shown here is derived from an EMBL/GenBank/DDBJ whole genome shotgun (WGS) entry which is preliminary data.</text>
</comment>
<protein>
    <submittedName>
        <fullName evidence="1">Uncharacterized protein</fullName>
    </submittedName>
</protein>
<name>A0A8S9PCZ3_BRACR</name>
<accession>A0A8S9PCZ3</accession>
<dbReference type="EMBL" id="QGKX02001521">
    <property type="protein sequence ID" value="KAF3513030.1"/>
    <property type="molecule type" value="Genomic_DNA"/>
</dbReference>